<evidence type="ECO:0000313" key="2">
    <source>
        <dbReference type="EMBL" id="KAB0347543.1"/>
    </source>
</evidence>
<dbReference type="AlphaFoldDB" id="A0A5N3VEX7"/>
<feature type="region of interest" description="Disordered" evidence="1">
    <location>
        <begin position="58"/>
        <end position="126"/>
    </location>
</feature>
<comment type="caution">
    <text evidence="2">The sequence shown here is derived from an EMBL/GenBank/DDBJ whole genome shotgun (WGS) entry which is preliminary data.</text>
</comment>
<dbReference type="EMBL" id="VCEA01000002">
    <property type="protein sequence ID" value="KAB0347543.1"/>
    <property type="molecule type" value="Genomic_DNA"/>
</dbReference>
<proteinExistence type="predicted"/>
<evidence type="ECO:0000256" key="1">
    <source>
        <dbReference type="SAM" id="MobiDB-lite"/>
    </source>
</evidence>
<organism evidence="2 3">
    <name type="scientific">Muntiacus muntjak</name>
    <name type="common">Barking deer</name>
    <name type="synonym">Indian muntjac</name>
    <dbReference type="NCBI Taxonomy" id="9888"/>
    <lineage>
        <taxon>Eukaryota</taxon>
        <taxon>Metazoa</taxon>
        <taxon>Chordata</taxon>
        <taxon>Craniata</taxon>
        <taxon>Vertebrata</taxon>
        <taxon>Euteleostomi</taxon>
        <taxon>Mammalia</taxon>
        <taxon>Eutheria</taxon>
        <taxon>Laurasiatheria</taxon>
        <taxon>Artiodactyla</taxon>
        <taxon>Ruminantia</taxon>
        <taxon>Pecora</taxon>
        <taxon>Cervidae</taxon>
        <taxon>Muntiacinae</taxon>
        <taxon>Muntiacus</taxon>
    </lineage>
</organism>
<protein>
    <submittedName>
        <fullName evidence="2">Uncharacterized protein</fullName>
    </submittedName>
</protein>
<accession>A0A5N3VEX7</accession>
<sequence>MSARRMQCAMQTGGRNQTLGGGVPLFWTWLTICCAVWRSLPCRLTHSCSRAFSSAPLKKTKSSMLPPKQALASAARRGAGARRPRTRTPAPNFGPSPGRVREAQPRERSSRAADLPPDRSDSAHSKCSHCLKKPRLLFFVFTLVTFHSPDTEMTIYNVMYK</sequence>
<gene>
    <name evidence="2" type="ORF">FD754_012400</name>
</gene>
<evidence type="ECO:0000313" key="3">
    <source>
        <dbReference type="Proteomes" id="UP000326458"/>
    </source>
</evidence>
<reference evidence="2 3" key="1">
    <citation type="submission" date="2019-06" db="EMBL/GenBank/DDBJ databases">
        <title>Discovery of a novel chromosome fission-fusion reversal in muntjac.</title>
        <authorList>
            <person name="Mudd A.B."/>
            <person name="Bredeson J.V."/>
            <person name="Baum R."/>
            <person name="Hockemeyer D."/>
            <person name="Rokhsar D.S."/>
        </authorList>
    </citation>
    <scope>NUCLEOTIDE SEQUENCE [LARGE SCALE GENOMIC DNA]</scope>
    <source>
        <strain evidence="2">UTSW_UCB_Mm</strain>
        <tissue evidence="2">Fibroblast cell line</tissue>
    </source>
</reference>
<feature type="compositionally biased region" description="Basic and acidic residues" evidence="1">
    <location>
        <begin position="99"/>
        <end position="124"/>
    </location>
</feature>
<name>A0A5N3VEX7_MUNMU</name>
<dbReference type="Proteomes" id="UP000326458">
    <property type="component" value="Unassembled WGS sequence"/>
</dbReference>
<keyword evidence="3" id="KW-1185">Reference proteome</keyword>